<accession>A0A0F9CS02</accession>
<reference evidence="1" key="1">
    <citation type="journal article" date="2015" name="Nature">
        <title>Complex archaea that bridge the gap between prokaryotes and eukaryotes.</title>
        <authorList>
            <person name="Spang A."/>
            <person name="Saw J.H."/>
            <person name="Jorgensen S.L."/>
            <person name="Zaremba-Niedzwiedzka K."/>
            <person name="Martijn J."/>
            <person name="Lind A.E."/>
            <person name="van Eijk R."/>
            <person name="Schleper C."/>
            <person name="Guy L."/>
            <person name="Ettema T.J."/>
        </authorList>
    </citation>
    <scope>NUCLEOTIDE SEQUENCE</scope>
</reference>
<evidence type="ECO:0000313" key="1">
    <source>
        <dbReference type="EMBL" id="KKL08411.1"/>
    </source>
</evidence>
<protein>
    <submittedName>
        <fullName evidence="1">Uncharacterized protein</fullName>
    </submittedName>
</protein>
<name>A0A0F9CS02_9ZZZZ</name>
<sequence>MKVLYFRPDTVDCTSDPHYVNYTDVDEMLKDVLKVLESGLVKSIASVRVYDENQETILEADDYSTFEGSKEKGRKLAEGKYAEQHKVAGLYFYSDAKDTIKIPPGITGYKAILAMIPDRLPVEKIRSIVIGVVWTFANDHSCSDYITIEVPGMMVNYENQDWWRGIEGYEQHCADLSKLIGQTIEPYEG</sequence>
<comment type="caution">
    <text evidence="1">The sequence shown here is derived from an EMBL/GenBank/DDBJ whole genome shotgun (WGS) entry which is preliminary data.</text>
</comment>
<dbReference type="EMBL" id="LAZR01042885">
    <property type="protein sequence ID" value="KKL08411.1"/>
    <property type="molecule type" value="Genomic_DNA"/>
</dbReference>
<dbReference type="AlphaFoldDB" id="A0A0F9CS02"/>
<organism evidence="1">
    <name type="scientific">marine sediment metagenome</name>
    <dbReference type="NCBI Taxonomy" id="412755"/>
    <lineage>
        <taxon>unclassified sequences</taxon>
        <taxon>metagenomes</taxon>
        <taxon>ecological metagenomes</taxon>
    </lineage>
</organism>
<gene>
    <name evidence="1" type="ORF">LCGC14_2576110</name>
</gene>
<proteinExistence type="predicted"/>